<sequence>MKIKIKDLEYVIVEETDGDNVFCDKITDGQSQMRLGLCDFVNQKICLHEHMTRTRKRKVLAHELTHAFVEAYGFFQESFDEEQLCEFIANYSKEINEICDHYFNA</sequence>
<evidence type="ECO:0000259" key="1">
    <source>
        <dbReference type="Pfam" id="PF06114"/>
    </source>
</evidence>
<feature type="domain" description="IrrE N-terminal-like" evidence="1">
    <location>
        <begin position="39"/>
        <end position="91"/>
    </location>
</feature>
<dbReference type="Gene3D" id="1.10.10.2910">
    <property type="match status" value="1"/>
</dbReference>
<reference evidence="2" key="1">
    <citation type="submission" date="2019-11" db="EMBL/GenBank/DDBJ databases">
        <authorList>
            <person name="Feng L."/>
        </authorList>
    </citation>
    <scope>NUCLEOTIDE SEQUENCE</scope>
    <source>
        <strain evidence="2">CramosumLFYP8</strain>
    </source>
</reference>
<gene>
    <name evidence="2" type="ORF">CRLFYP8_02976</name>
</gene>
<proteinExistence type="predicted"/>
<evidence type="ECO:0000313" key="2">
    <source>
        <dbReference type="EMBL" id="VYU11123.1"/>
    </source>
</evidence>
<dbReference type="AlphaFoldDB" id="A0A6N3CDC9"/>
<dbReference type="EMBL" id="CACRTL010000029">
    <property type="protein sequence ID" value="VYU11123.1"/>
    <property type="molecule type" value="Genomic_DNA"/>
</dbReference>
<dbReference type="Pfam" id="PF06114">
    <property type="entry name" value="Peptidase_M78"/>
    <property type="match status" value="1"/>
</dbReference>
<dbReference type="RefSeq" id="WP_156635690.1">
    <property type="nucleotide sequence ID" value="NZ_CACRTL010000029.1"/>
</dbReference>
<name>A0A6N3CDC9_9FIRM</name>
<dbReference type="InterPro" id="IPR010359">
    <property type="entry name" value="IrrE_HExxH"/>
</dbReference>
<organism evidence="2">
    <name type="scientific">Thomasclavelia ramosa</name>
    <dbReference type="NCBI Taxonomy" id="1547"/>
    <lineage>
        <taxon>Bacteria</taxon>
        <taxon>Bacillati</taxon>
        <taxon>Bacillota</taxon>
        <taxon>Erysipelotrichia</taxon>
        <taxon>Erysipelotrichales</taxon>
        <taxon>Coprobacillaceae</taxon>
        <taxon>Thomasclavelia</taxon>
    </lineage>
</organism>
<accession>A0A6N3CDC9</accession>
<protein>
    <recommendedName>
        <fullName evidence="1">IrrE N-terminal-like domain-containing protein</fullName>
    </recommendedName>
</protein>